<evidence type="ECO:0000313" key="1">
    <source>
        <dbReference type="EMBL" id="ETK92972.1"/>
    </source>
</evidence>
<reference evidence="1" key="1">
    <citation type="submission" date="2013-11" db="EMBL/GenBank/DDBJ databases">
        <title>The Genome Sequence of Phytophthora parasitica CJ02B3.</title>
        <authorList>
            <consortium name="The Broad Institute Genomics Platform"/>
            <person name="Russ C."/>
            <person name="Tyler B."/>
            <person name="Panabieres F."/>
            <person name="Shan W."/>
            <person name="Tripathy S."/>
            <person name="Grunwald N."/>
            <person name="Machado M."/>
            <person name="Johnson C.S."/>
            <person name="Arredondo F."/>
            <person name="Hong C."/>
            <person name="Coffey M."/>
            <person name="Young S.K."/>
            <person name="Zeng Q."/>
            <person name="Gargeya S."/>
            <person name="Fitzgerald M."/>
            <person name="Abouelleil A."/>
            <person name="Alvarado L."/>
            <person name="Chapman S.B."/>
            <person name="Gainer-Dewar J."/>
            <person name="Goldberg J."/>
            <person name="Griggs A."/>
            <person name="Gujja S."/>
            <person name="Hansen M."/>
            <person name="Howarth C."/>
            <person name="Imamovic A."/>
            <person name="Ireland A."/>
            <person name="Larimer J."/>
            <person name="McCowan C."/>
            <person name="Murphy C."/>
            <person name="Pearson M."/>
            <person name="Poon T.W."/>
            <person name="Priest M."/>
            <person name="Roberts A."/>
            <person name="Saif S."/>
            <person name="Shea T."/>
            <person name="Sykes S."/>
            <person name="Wortman J."/>
            <person name="Nusbaum C."/>
            <person name="Birren B."/>
        </authorList>
    </citation>
    <scope>NUCLEOTIDE SEQUENCE [LARGE SCALE GENOMIC DNA]</scope>
    <source>
        <strain evidence="1">CJ02B3</strain>
    </source>
</reference>
<sequence length="35" mass="3836">MAEKLSDGPVGLCFLDLRRPVSTETLTPRLKSSCD</sequence>
<gene>
    <name evidence="1" type="ORF">L915_03775</name>
</gene>
<proteinExistence type="predicted"/>
<protein>
    <submittedName>
        <fullName evidence="1">Uncharacterized protein</fullName>
    </submittedName>
</protein>
<accession>W2HCJ4</accession>
<dbReference type="AlphaFoldDB" id="W2HCJ4"/>
<dbReference type="EMBL" id="KI685061">
    <property type="protein sequence ID" value="ETK92972.1"/>
    <property type="molecule type" value="Genomic_DNA"/>
</dbReference>
<name>W2HCJ4_PHYNI</name>
<organism evidence="1">
    <name type="scientific">Phytophthora nicotianae</name>
    <name type="common">Potato buckeye rot agent</name>
    <name type="synonym">Phytophthora parasitica</name>
    <dbReference type="NCBI Taxonomy" id="4792"/>
    <lineage>
        <taxon>Eukaryota</taxon>
        <taxon>Sar</taxon>
        <taxon>Stramenopiles</taxon>
        <taxon>Oomycota</taxon>
        <taxon>Peronosporomycetes</taxon>
        <taxon>Peronosporales</taxon>
        <taxon>Peronosporaceae</taxon>
        <taxon>Phytophthora</taxon>
    </lineage>
</organism>
<dbReference type="Proteomes" id="UP000053236">
    <property type="component" value="Unassembled WGS sequence"/>
</dbReference>